<dbReference type="InterPro" id="IPR027417">
    <property type="entry name" value="P-loop_NTPase"/>
</dbReference>
<accession>A0A645DCC6</accession>
<keyword evidence="4" id="KW-0547">Nucleotide-binding</keyword>
<evidence type="ECO:0000256" key="2">
    <source>
        <dbReference type="ARBA" id="ARBA00022737"/>
    </source>
</evidence>
<evidence type="ECO:0000313" key="4">
    <source>
        <dbReference type="EMBL" id="MPM86845.1"/>
    </source>
</evidence>
<comment type="caution">
    <text evidence="4">The sequence shown here is derived from an EMBL/GenBank/DDBJ whole genome shotgun (WGS) entry which is preliminary data.</text>
</comment>
<evidence type="ECO:0000256" key="3">
    <source>
        <dbReference type="ARBA" id="ARBA00023180"/>
    </source>
</evidence>
<dbReference type="EMBL" id="VSSQ01034791">
    <property type="protein sequence ID" value="MPM86845.1"/>
    <property type="molecule type" value="Genomic_DNA"/>
</dbReference>
<name>A0A645DCC6_9ZZZZ</name>
<evidence type="ECO:0000256" key="1">
    <source>
        <dbReference type="ARBA" id="ARBA00022448"/>
    </source>
</evidence>
<proteinExistence type="predicted"/>
<dbReference type="Gene3D" id="3.40.50.300">
    <property type="entry name" value="P-loop containing nucleotide triphosphate hydrolases"/>
    <property type="match status" value="1"/>
</dbReference>
<keyword evidence="3" id="KW-0325">Glycoprotein</keyword>
<gene>
    <name evidence="4" type="ORF">SDC9_133937</name>
</gene>
<dbReference type="PANTHER" id="PTHR45136:SF2">
    <property type="entry name" value="ABC TRANSPORTER DOMAIN-CONTAINING PROTEIN"/>
    <property type="match status" value="1"/>
</dbReference>
<sequence>MIRRSDFYVFDDSFSALDFITDAKLRKALKETLTNSAIIIVAQRIGTILDADNIIVLDEGKIVETGTHQQLIQQAGLYNSIYEKQLLEKMLEEQE</sequence>
<dbReference type="AlphaFoldDB" id="A0A645DCC6"/>
<reference evidence="4" key="1">
    <citation type="submission" date="2019-08" db="EMBL/GenBank/DDBJ databases">
        <authorList>
            <person name="Kucharzyk K."/>
            <person name="Murdoch R.W."/>
            <person name="Higgins S."/>
            <person name="Loffler F."/>
        </authorList>
    </citation>
    <scope>NUCLEOTIDE SEQUENCE</scope>
</reference>
<keyword evidence="4" id="KW-0067">ATP-binding</keyword>
<dbReference type="PANTHER" id="PTHR45136">
    <property type="entry name" value="ABC TRANSPORTER DOMAIN-CONTAINING PROTEIN"/>
    <property type="match status" value="1"/>
</dbReference>
<dbReference type="GO" id="GO:0005524">
    <property type="term" value="F:ATP binding"/>
    <property type="evidence" value="ECO:0007669"/>
    <property type="project" value="UniProtKB-KW"/>
</dbReference>
<keyword evidence="1" id="KW-0813">Transport</keyword>
<dbReference type="SUPFAM" id="SSF52540">
    <property type="entry name" value="P-loop containing nucleoside triphosphate hydrolases"/>
    <property type="match status" value="1"/>
</dbReference>
<protein>
    <submittedName>
        <fullName evidence="4">Putative ABC transporter ATP-binding protein</fullName>
    </submittedName>
</protein>
<organism evidence="4">
    <name type="scientific">bioreactor metagenome</name>
    <dbReference type="NCBI Taxonomy" id="1076179"/>
    <lineage>
        <taxon>unclassified sequences</taxon>
        <taxon>metagenomes</taxon>
        <taxon>ecological metagenomes</taxon>
    </lineage>
</organism>
<keyword evidence="2" id="KW-0677">Repeat</keyword>